<gene>
    <name evidence="5" type="ORF">Back2_23120</name>
</gene>
<reference evidence="5 6" key="1">
    <citation type="submission" date="2018-11" db="EMBL/GenBank/DDBJ databases">
        <title>Complete genome sequence of Nocardioides baekrokdamisoli strain KCTC 39748.</title>
        <authorList>
            <person name="Kang S.W."/>
            <person name="Lee K.C."/>
            <person name="Kim K.K."/>
            <person name="Kim J.S."/>
            <person name="Kim D.S."/>
            <person name="Ko S.H."/>
            <person name="Yang S.H."/>
            <person name="Shin Y.K."/>
            <person name="Lee J.S."/>
        </authorList>
    </citation>
    <scope>NUCLEOTIDE SEQUENCE [LARGE SCALE GENOMIC DNA]</scope>
    <source>
        <strain evidence="5 6">KCTC 39748</strain>
    </source>
</reference>
<feature type="domain" description="PucR C-terminal helix-turn-helix" evidence="2">
    <location>
        <begin position="361"/>
        <end position="417"/>
    </location>
</feature>
<dbReference type="PANTHER" id="PTHR33744">
    <property type="entry name" value="CARBOHYDRATE DIACID REGULATOR"/>
    <property type="match status" value="1"/>
</dbReference>
<dbReference type="RefSeq" id="WP_231998706.1">
    <property type="nucleotide sequence ID" value="NZ_AP019307.1"/>
</dbReference>
<dbReference type="Pfam" id="PF17853">
    <property type="entry name" value="GGDEF_2"/>
    <property type="match status" value="1"/>
</dbReference>
<accession>A0A3G9IPN8</accession>
<dbReference type="InterPro" id="IPR041522">
    <property type="entry name" value="CdaR_GGDEF"/>
</dbReference>
<evidence type="ECO:0000313" key="5">
    <source>
        <dbReference type="EMBL" id="BBH18025.1"/>
    </source>
</evidence>
<dbReference type="Proteomes" id="UP000271573">
    <property type="component" value="Chromosome"/>
</dbReference>
<proteinExistence type="inferred from homology"/>
<dbReference type="EMBL" id="AP019307">
    <property type="protein sequence ID" value="BBH18025.1"/>
    <property type="molecule type" value="Genomic_DNA"/>
</dbReference>
<sequence length="428" mass="46598">MDPRQTLRSETEAHAASRIREVARSLGTQLISLGSALLAELPDSIPELRGDPLILDLLRASVESNIETFLHLVQHSIAIDNITPPAAAIAYAHRLAQRGTSSNALVRAYRLGQRRILDLSFAEIAHQEPDLEVAYEAARLMHDLAFRYVDQVSEKVVAEYESELERWMANRNTVRATMLAALIDGQDIDVAAAESTIGYRLRQRHLGVVLWDTDRSGSTDGLRRLETVAGLVGDAVGSTGQPLFLPQDRSQAWAWIPMGRAAVATSAEEIERAIAATAGSIRVALGTVGAAIPGFRSTHLEALKAHTVATIADDRAAAVTTYAAPGVRAAALLTRDIESARNLVVDVLGPLAADDEAIERLRETLLVFLSEGGSFRTAGELLHVHRNTVKYRIDRATEVRGRDLTDDRFNLELALLACHWLGRAVLTP</sequence>
<dbReference type="Pfam" id="PF14361">
    <property type="entry name" value="RsbRD_N"/>
    <property type="match status" value="1"/>
</dbReference>
<evidence type="ECO:0000256" key="1">
    <source>
        <dbReference type="ARBA" id="ARBA00006754"/>
    </source>
</evidence>
<dbReference type="InterPro" id="IPR042070">
    <property type="entry name" value="PucR_C-HTH_sf"/>
</dbReference>
<name>A0A3G9IPN8_9ACTN</name>
<dbReference type="AlphaFoldDB" id="A0A3G9IPN8"/>
<dbReference type="PANTHER" id="PTHR33744:SF1">
    <property type="entry name" value="DNA-BINDING TRANSCRIPTIONAL ACTIVATOR ADER"/>
    <property type="match status" value="1"/>
</dbReference>
<evidence type="ECO:0000259" key="4">
    <source>
        <dbReference type="Pfam" id="PF17853"/>
    </source>
</evidence>
<feature type="domain" description="RsbT co-antagonist protein RsbRD N-terminal" evidence="3">
    <location>
        <begin position="35"/>
        <end position="175"/>
    </location>
</feature>
<keyword evidence="6" id="KW-1185">Reference proteome</keyword>
<dbReference type="InterPro" id="IPR025751">
    <property type="entry name" value="RsbRD_N_dom"/>
</dbReference>
<protein>
    <submittedName>
        <fullName evidence="5">ABC transporter substrate-binding protein</fullName>
    </submittedName>
</protein>
<feature type="domain" description="CdaR GGDEF-like" evidence="4">
    <location>
        <begin position="187"/>
        <end position="307"/>
    </location>
</feature>
<dbReference type="Pfam" id="PF13556">
    <property type="entry name" value="HTH_30"/>
    <property type="match status" value="1"/>
</dbReference>
<comment type="similarity">
    <text evidence="1">Belongs to the CdaR family.</text>
</comment>
<dbReference type="InterPro" id="IPR025736">
    <property type="entry name" value="PucR_C-HTH_dom"/>
</dbReference>
<dbReference type="KEGG" id="nbe:Back2_23120"/>
<evidence type="ECO:0000259" key="2">
    <source>
        <dbReference type="Pfam" id="PF13556"/>
    </source>
</evidence>
<evidence type="ECO:0000313" key="6">
    <source>
        <dbReference type="Proteomes" id="UP000271573"/>
    </source>
</evidence>
<dbReference type="Gene3D" id="1.10.10.2840">
    <property type="entry name" value="PucR C-terminal helix-turn-helix domain"/>
    <property type="match status" value="1"/>
</dbReference>
<dbReference type="InterPro" id="IPR051448">
    <property type="entry name" value="CdaR-like_regulators"/>
</dbReference>
<organism evidence="5 6">
    <name type="scientific">Nocardioides baekrokdamisoli</name>
    <dbReference type="NCBI Taxonomy" id="1804624"/>
    <lineage>
        <taxon>Bacteria</taxon>
        <taxon>Bacillati</taxon>
        <taxon>Actinomycetota</taxon>
        <taxon>Actinomycetes</taxon>
        <taxon>Propionibacteriales</taxon>
        <taxon>Nocardioidaceae</taxon>
        <taxon>Nocardioides</taxon>
    </lineage>
</organism>
<evidence type="ECO:0000259" key="3">
    <source>
        <dbReference type="Pfam" id="PF14361"/>
    </source>
</evidence>